<evidence type="ECO:0000313" key="2">
    <source>
        <dbReference type="EMBL" id="KAF9965459.1"/>
    </source>
</evidence>
<evidence type="ECO:0000259" key="1">
    <source>
        <dbReference type="Pfam" id="PF09995"/>
    </source>
</evidence>
<evidence type="ECO:0000313" key="3">
    <source>
        <dbReference type="Proteomes" id="UP000738359"/>
    </source>
</evidence>
<protein>
    <recommendedName>
        <fullName evidence="1">ER-bound oxygenase mpaB/mpaB'/Rubber oxygenase catalytic domain-containing protein</fullName>
    </recommendedName>
</protein>
<organism evidence="2 3">
    <name type="scientific">Mortierella alpina</name>
    <name type="common">Oleaginous fungus</name>
    <name type="synonym">Mortierella renispora</name>
    <dbReference type="NCBI Taxonomy" id="64518"/>
    <lineage>
        <taxon>Eukaryota</taxon>
        <taxon>Fungi</taxon>
        <taxon>Fungi incertae sedis</taxon>
        <taxon>Mucoromycota</taxon>
        <taxon>Mortierellomycotina</taxon>
        <taxon>Mortierellomycetes</taxon>
        <taxon>Mortierellales</taxon>
        <taxon>Mortierellaceae</taxon>
        <taxon>Mortierella</taxon>
    </lineage>
</organism>
<keyword evidence="3" id="KW-1185">Reference proteome</keyword>
<feature type="domain" description="ER-bound oxygenase mpaB/mpaB'/Rubber oxygenase catalytic" evidence="1">
    <location>
        <begin position="160"/>
        <end position="361"/>
    </location>
</feature>
<dbReference type="InterPro" id="IPR037473">
    <property type="entry name" value="Lcp-like"/>
</dbReference>
<dbReference type="EMBL" id="JAAAHY010000253">
    <property type="protein sequence ID" value="KAF9965459.1"/>
    <property type="molecule type" value="Genomic_DNA"/>
</dbReference>
<dbReference type="PANTHER" id="PTHR37539">
    <property type="entry name" value="SECRETED PROTEIN-RELATED"/>
    <property type="match status" value="1"/>
</dbReference>
<dbReference type="AlphaFoldDB" id="A0A9P6J9K3"/>
<dbReference type="InterPro" id="IPR018713">
    <property type="entry name" value="MPAB/Lcp_cat_dom"/>
</dbReference>
<dbReference type="OrthoDB" id="6361347at2759"/>
<dbReference type="Pfam" id="PF09995">
    <property type="entry name" value="MPAB_Lcp_cat"/>
    <property type="match status" value="1"/>
</dbReference>
<dbReference type="PANTHER" id="PTHR37539:SF1">
    <property type="entry name" value="ER-BOUND OXYGENASE MPAB_MPAB'_RUBBER OXYGENASE CATALYTIC DOMAIN-CONTAINING PROTEIN"/>
    <property type="match status" value="1"/>
</dbReference>
<proteinExistence type="predicted"/>
<dbReference type="Proteomes" id="UP000738359">
    <property type="component" value="Unassembled WGS sequence"/>
</dbReference>
<gene>
    <name evidence="2" type="ORF">BGZ70_004829</name>
</gene>
<accession>A0A9P6J9K3</accession>
<dbReference type="GO" id="GO:0016491">
    <property type="term" value="F:oxidoreductase activity"/>
    <property type="evidence" value="ECO:0007669"/>
    <property type="project" value="InterPro"/>
</dbReference>
<comment type="caution">
    <text evidence="2">The sequence shown here is derived from an EMBL/GenBank/DDBJ whole genome shotgun (WGS) entry which is preliminary data.</text>
</comment>
<name>A0A9P6J9K3_MORAP</name>
<reference evidence="2" key="1">
    <citation type="journal article" date="2020" name="Fungal Divers.">
        <title>Resolving the Mortierellaceae phylogeny through synthesis of multi-gene phylogenetics and phylogenomics.</title>
        <authorList>
            <person name="Vandepol N."/>
            <person name="Liber J."/>
            <person name="Desiro A."/>
            <person name="Na H."/>
            <person name="Kennedy M."/>
            <person name="Barry K."/>
            <person name="Grigoriev I.V."/>
            <person name="Miller A.N."/>
            <person name="O'Donnell K."/>
            <person name="Stajich J.E."/>
            <person name="Bonito G."/>
        </authorList>
    </citation>
    <scope>NUCLEOTIDE SEQUENCE</scope>
    <source>
        <strain evidence="2">CK1249</strain>
    </source>
</reference>
<sequence>MSCPAGYTFDTTPRVAPFAAVTETLEPGERFQYWDYDIMWTKNHLPASKLEPLRSLGDPLTDNALAALDVKPGEDALEAFLAYTSRPSHEQMSSAPQQLLTQVMSVPDWVDWDRVQRGQQVYWRYCLFISHALLHFSLAGGFSIPKITKVLNSTGYLSGKRTKERVLETSQFVLDVVHSLDSLQPGSGTAWKSIIQVRFLHAGVRSRLLKISRAHSKYYNLEEHGVPINQEDLLGTLFSFSNTMWRVMETRMDVHMTTQEREDYLHLWRYVGYMMGVDDLLGVTQTPERADACLESIVLHLADPDSESGRLCSTLLRNIAPQSKRALKVLKAIGLPDPYKVHMALAEHLLGSEFWKVNGLPSMTLPYRVFKELILQLMFLDLWLVTKSPWWFRFRSPLLREGQNIIISKELGNRRAQFELKKVPKERGHELVDGLKAEDGRSDDRLWPKVLTAASVAIGVALVLAQQG</sequence>